<dbReference type="Pfam" id="PF13396">
    <property type="entry name" value="PLDc_N"/>
    <property type="match status" value="1"/>
</dbReference>
<comment type="subcellular location">
    <subcellularLocation>
        <location evidence="1">Cell membrane</location>
        <topology evidence="1">Multi-pass membrane protein</topology>
    </subcellularLocation>
</comment>
<evidence type="ECO:0000256" key="4">
    <source>
        <dbReference type="ARBA" id="ARBA00022989"/>
    </source>
</evidence>
<accession>A0ABY8VM97</accession>
<feature type="domain" description="Cardiolipin synthase N-terminal" evidence="6">
    <location>
        <begin position="30"/>
        <end position="70"/>
    </location>
</feature>
<protein>
    <submittedName>
        <fullName evidence="7">PLD nuclease N-terminal domain-containing protein</fullName>
    </submittedName>
</protein>
<keyword evidence="5" id="KW-0472">Membrane</keyword>
<evidence type="ECO:0000256" key="5">
    <source>
        <dbReference type="ARBA" id="ARBA00023136"/>
    </source>
</evidence>
<evidence type="ECO:0000256" key="1">
    <source>
        <dbReference type="ARBA" id="ARBA00004651"/>
    </source>
</evidence>
<gene>
    <name evidence="7" type="ORF">QP029_11170</name>
</gene>
<reference evidence="7 8" key="1">
    <citation type="submission" date="2023-05" db="EMBL/GenBank/DDBJ databases">
        <title>Corynebacterium suedekumii sp. nov. and Corynebacterium breve sp. nov. isolated from raw cow's milk.</title>
        <authorList>
            <person name="Baer M.K."/>
            <person name="Mehl L."/>
            <person name="Hellmuth R."/>
            <person name="Marke G."/>
            <person name="Lipski A."/>
        </authorList>
    </citation>
    <scope>NUCLEOTIDE SEQUENCE [LARGE SCALE GENOMIC DNA]</scope>
    <source>
        <strain evidence="7 8">LM112</strain>
    </source>
</reference>
<evidence type="ECO:0000313" key="8">
    <source>
        <dbReference type="Proteomes" id="UP001238805"/>
    </source>
</evidence>
<dbReference type="Proteomes" id="UP001238805">
    <property type="component" value="Chromosome"/>
</dbReference>
<keyword evidence="8" id="KW-1185">Reference proteome</keyword>
<keyword evidence="3" id="KW-0812">Transmembrane</keyword>
<keyword evidence="2" id="KW-1003">Cell membrane</keyword>
<dbReference type="EMBL" id="CP126970">
    <property type="protein sequence ID" value="WIM69773.1"/>
    <property type="molecule type" value="Genomic_DNA"/>
</dbReference>
<evidence type="ECO:0000313" key="7">
    <source>
        <dbReference type="EMBL" id="WIM69773.1"/>
    </source>
</evidence>
<keyword evidence="4" id="KW-1133">Transmembrane helix</keyword>
<dbReference type="RefSeq" id="WP_284874366.1">
    <property type="nucleotide sequence ID" value="NZ_CP126970.1"/>
</dbReference>
<dbReference type="InterPro" id="IPR027379">
    <property type="entry name" value="CLS_N"/>
</dbReference>
<evidence type="ECO:0000256" key="2">
    <source>
        <dbReference type="ARBA" id="ARBA00022475"/>
    </source>
</evidence>
<proteinExistence type="predicted"/>
<sequence>MSMNKRLKNLSTGQKAGIAGISAAEIAAKISAWVDIYRRPAHQIRGPKWAWALAQLINGVGPAAYWTFGRK</sequence>
<evidence type="ECO:0000256" key="3">
    <source>
        <dbReference type="ARBA" id="ARBA00022692"/>
    </source>
</evidence>
<name>A0ABY8VM97_9CORY</name>
<organism evidence="7 8">
    <name type="scientific">Corynebacterium suedekumii</name>
    <dbReference type="NCBI Taxonomy" id="3049801"/>
    <lineage>
        <taxon>Bacteria</taxon>
        <taxon>Bacillati</taxon>
        <taxon>Actinomycetota</taxon>
        <taxon>Actinomycetes</taxon>
        <taxon>Mycobacteriales</taxon>
        <taxon>Corynebacteriaceae</taxon>
        <taxon>Corynebacterium</taxon>
    </lineage>
</organism>
<evidence type="ECO:0000259" key="6">
    <source>
        <dbReference type="Pfam" id="PF13396"/>
    </source>
</evidence>